<dbReference type="Proteomes" id="UP000539372">
    <property type="component" value="Unassembled WGS sequence"/>
</dbReference>
<dbReference type="EMBL" id="JABBNT010000002">
    <property type="protein sequence ID" value="NMM44280.1"/>
    <property type="molecule type" value="Genomic_DNA"/>
</dbReference>
<gene>
    <name evidence="2" type="ORF">HH303_07310</name>
</gene>
<evidence type="ECO:0000313" key="3">
    <source>
        <dbReference type="Proteomes" id="UP000539372"/>
    </source>
</evidence>
<keyword evidence="1" id="KW-0812">Transmembrane</keyword>
<comment type="caution">
    <text evidence="2">The sequence shown here is derived from an EMBL/GenBank/DDBJ whole genome shotgun (WGS) entry which is preliminary data.</text>
</comment>
<dbReference type="RefSeq" id="WP_169624574.1">
    <property type="nucleotide sequence ID" value="NZ_JABBNT010000002.1"/>
</dbReference>
<sequence>MDLWIVFFVPTVILVGLVLPLWLLFHYVTKWREQKRQAQASREDMEALWRIADKLERRLNSLEAVIDDTPSQRSQRL</sequence>
<dbReference type="GO" id="GO:0006355">
    <property type="term" value="P:regulation of DNA-templated transcription"/>
    <property type="evidence" value="ECO:0007669"/>
    <property type="project" value="InterPro"/>
</dbReference>
<organism evidence="2 3">
    <name type="scientific">Pacificispira spongiicola</name>
    <dbReference type="NCBI Taxonomy" id="2729598"/>
    <lineage>
        <taxon>Bacteria</taxon>
        <taxon>Pseudomonadati</taxon>
        <taxon>Pseudomonadota</taxon>
        <taxon>Alphaproteobacteria</taxon>
        <taxon>Rhodospirillales</taxon>
        <taxon>Rhodospirillaceae</taxon>
        <taxon>Pacificispira</taxon>
    </lineage>
</organism>
<proteinExistence type="predicted"/>
<dbReference type="Pfam" id="PF06667">
    <property type="entry name" value="PspB"/>
    <property type="match status" value="1"/>
</dbReference>
<dbReference type="GO" id="GO:0009271">
    <property type="term" value="P:phage shock"/>
    <property type="evidence" value="ECO:0007669"/>
    <property type="project" value="InterPro"/>
</dbReference>
<reference evidence="2 3" key="1">
    <citation type="submission" date="2020-04" db="EMBL/GenBank/DDBJ databases">
        <title>Rhodospirillaceae bacterium KN72 isolated from deep sea.</title>
        <authorList>
            <person name="Zhang D.-C."/>
        </authorList>
    </citation>
    <scope>NUCLEOTIDE SEQUENCE [LARGE SCALE GENOMIC DNA]</scope>
    <source>
        <strain evidence="2 3">KN72</strain>
    </source>
</reference>
<dbReference type="InterPro" id="IPR009554">
    <property type="entry name" value="Phageshock_PspB"/>
</dbReference>
<keyword evidence="1" id="KW-1133">Transmembrane helix</keyword>
<protein>
    <submittedName>
        <fullName evidence="2">Phage shock protein B</fullName>
    </submittedName>
</protein>
<dbReference type="AlphaFoldDB" id="A0A7Y0DZ72"/>
<keyword evidence="3" id="KW-1185">Reference proteome</keyword>
<keyword evidence="1" id="KW-0472">Membrane</keyword>
<feature type="transmembrane region" description="Helical" evidence="1">
    <location>
        <begin position="6"/>
        <end position="28"/>
    </location>
</feature>
<evidence type="ECO:0000313" key="2">
    <source>
        <dbReference type="EMBL" id="NMM44280.1"/>
    </source>
</evidence>
<accession>A0A7Y0DZ72</accession>
<name>A0A7Y0DZ72_9PROT</name>
<evidence type="ECO:0000256" key="1">
    <source>
        <dbReference type="SAM" id="Phobius"/>
    </source>
</evidence>